<accession>A0A7J4IRU0</accession>
<keyword evidence="4" id="KW-0255">Endonuclease</keyword>
<keyword evidence="2" id="KW-0540">Nuclease</keyword>
<dbReference type="GO" id="GO:0046872">
    <property type="term" value="F:metal ion binding"/>
    <property type="evidence" value="ECO:0007669"/>
    <property type="project" value="UniProtKB-KW"/>
</dbReference>
<dbReference type="InterPro" id="IPR011856">
    <property type="entry name" value="tRNA_endonuc-like_dom_sf"/>
</dbReference>
<evidence type="ECO:0000256" key="7">
    <source>
        <dbReference type="ARBA" id="ARBA00022842"/>
    </source>
</evidence>
<keyword evidence="8" id="KW-0238">DNA-binding</keyword>
<evidence type="ECO:0000256" key="8">
    <source>
        <dbReference type="ARBA" id="ARBA00023125"/>
    </source>
</evidence>
<evidence type="ECO:0000256" key="2">
    <source>
        <dbReference type="ARBA" id="ARBA00022722"/>
    </source>
</evidence>
<keyword evidence="10" id="KW-0234">DNA repair</keyword>
<dbReference type="GO" id="GO:0006310">
    <property type="term" value="P:DNA recombination"/>
    <property type="evidence" value="ECO:0007669"/>
    <property type="project" value="UniProtKB-KW"/>
</dbReference>
<comment type="caution">
    <text evidence="12">The sequence shown here is derived from an EMBL/GenBank/DDBJ whole genome shotgun (WGS) entry which is preliminary data.</text>
</comment>
<dbReference type="GO" id="GO:0008821">
    <property type="term" value="F:crossover junction DNA endonuclease activity"/>
    <property type="evidence" value="ECO:0007669"/>
    <property type="project" value="UniProtKB-EC"/>
</dbReference>
<dbReference type="GO" id="GO:0003677">
    <property type="term" value="F:DNA binding"/>
    <property type="evidence" value="ECO:0007669"/>
    <property type="project" value="UniProtKB-KW"/>
</dbReference>
<organism evidence="12 13">
    <name type="scientific">Candidatus Iainarchaeum sp</name>
    <dbReference type="NCBI Taxonomy" id="3101447"/>
    <lineage>
        <taxon>Archaea</taxon>
        <taxon>Candidatus Iainarchaeota</taxon>
        <taxon>Candidatus Iainarchaeia</taxon>
        <taxon>Candidatus Iainarchaeales</taxon>
        <taxon>Candidatus Iainarchaeaceae</taxon>
        <taxon>Candidatus Iainarchaeum</taxon>
    </lineage>
</organism>
<protein>
    <recommendedName>
        <fullName evidence="14">Holliday junction resolvase</fullName>
    </recommendedName>
</protein>
<evidence type="ECO:0000256" key="4">
    <source>
        <dbReference type="ARBA" id="ARBA00022759"/>
    </source>
</evidence>
<evidence type="ECO:0008006" key="14">
    <source>
        <dbReference type="Google" id="ProtNLM"/>
    </source>
</evidence>
<dbReference type="PANTHER" id="PTHR39651:SF1">
    <property type="entry name" value="HOLLIDAY JUNCTION RESOLVASE HJC"/>
    <property type="match status" value="1"/>
</dbReference>
<dbReference type="Gene3D" id="3.40.1350.10">
    <property type="match status" value="1"/>
</dbReference>
<dbReference type="GO" id="GO:0006281">
    <property type="term" value="P:DNA repair"/>
    <property type="evidence" value="ECO:0007669"/>
    <property type="project" value="UniProtKB-KW"/>
</dbReference>
<dbReference type="Proteomes" id="UP000577419">
    <property type="component" value="Unassembled WGS sequence"/>
</dbReference>
<sequence length="136" mass="15097">MAHYSKGANAERELISILWQNNFSVVRTAGSGTSPLPAPDLVALSKEKKLAFECKAWNAGYLNIPLKQMEEQLFWCERAGAELIVAWKIPRQGFLFLRPEAFTKVGKSYAISRKKALTSAINLGIILGQQSKLGMQ</sequence>
<dbReference type="AlphaFoldDB" id="A0A7J4IRU0"/>
<evidence type="ECO:0000256" key="6">
    <source>
        <dbReference type="ARBA" id="ARBA00022801"/>
    </source>
</evidence>
<keyword evidence="9" id="KW-0233">DNA recombination</keyword>
<dbReference type="SUPFAM" id="SSF52980">
    <property type="entry name" value="Restriction endonuclease-like"/>
    <property type="match status" value="1"/>
</dbReference>
<dbReference type="Pfam" id="PF01870">
    <property type="entry name" value="Hjc"/>
    <property type="match status" value="1"/>
</dbReference>
<evidence type="ECO:0000313" key="13">
    <source>
        <dbReference type="Proteomes" id="UP000577419"/>
    </source>
</evidence>
<evidence type="ECO:0000256" key="10">
    <source>
        <dbReference type="ARBA" id="ARBA00023204"/>
    </source>
</evidence>
<evidence type="ECO:0000256" key="11">
    <source>
        <dbReference type="ARBA" id="ARBA00029354"/>
    </source>
</evidence>
<evidence type="ECO:0000256" key="5">
    <source>
        <dbReference type="ARBA" id="ARBA00022763"/>
    </source>
</evidence>
<dbReference type="InterPro" id="IPR011335">
    <property type="entry name" value="Restrct_endonuc-II-like"/>
</dbReference>
<gene>
    <name evidence="12" type="ORF">HA237_02485</name>
</gene>
<name>A0A7J4IRU0_9ARCH</name>
<dbReference type="PANTHER" id="PTHR39651">
    <property type="entry name" value="HOLLIDAY JUNCTION RESOLVASE HJC"/>
    <property type="match status" value="1"/>
</dbReference>
<dbReference type="InterPro" id="IPR002732">
    <property type="entry name" value="Hjc"/>
</dbReference>
<dbReference type="NCBIfam" id="NF040854">
    <property type="entry name" value="Hol_resolv_Hjc"/>
    <property type="match status" value="1"/>
</dbReference>
<evidence type="ECO:0000256" key="1">
    <source>
        <dbReference type="ARBA" id="ARBA00001946"/>
    </source>
</evidence>
<dbReference type="PIRSF" id="PIRSF004985">
    <property type="entry name" value="Hlld_jn_rslvs_ar"/>
    <property type="match status" value="1"/>
</dbReference>
<dbReference type="EMBL" id="DUFG01000013">
    <property type="protein sequence ID" value="HIH08218.1"/>
    <property type="molecule type" value="Genomic_DNA"/>
</dbReference>
<dbReference type="InterPro" id="IPR014428">
    <property type="entry name" value="Hjc_arc"/>
</dbReference>
<proteinExistence type="predicted"/>
<keyword evidence="5" id="KW-0227">DNA damage</keyword>
<comment type="cofactor">
    <cofactor evidence="1">
        <name>Mg(2+)</name>
        <dbReference type="ChEBI" id="CHEBI:18420"/>
    </cofactor>
</comment>
<evidence type="ECO:0000256" key="3">
    <source>
        <dbReference type="ARBA" id="ARBA00022723"/>
    </source>
</evidence>
<keyword evidence="3" id="KW-0479">Metal-binding</keyword>
<evidence type="ECO:0000256" key="9">
    <source>
        <dbReference type="ARBA" id="ARBA00023172"/>
    </source>
</evidence>
<evidence type="ECO:0000313" key="12">
    <source>
        <dbReference type="EMBL" id="HIH08218.1"/>
    </source>
</evidence>
<comment type="catalytic activity">
    <reaction evidence="11">
        <text>Endonucleolytic cleavage at a junction such as a reciprocal single-stranded crossover between two homologous DNA duplexes (Holliday junction).</text>
        <dbReference type="EC" id="3.1.21.10"/>
    </reaction>
</comment>
<reference evidence="13" key="1">
    <citation type="journal article" date="2020" name="bioRxiv">
        <title>A rank-normalized archaeal taxonomy based on genome phylogeny resolves widespread incomplete and uneven classifications.</title>
        <authorList>
            <person name="Rinke C."/>
            <person name="Chuvochina M."/>
            <person name="Mussig A.J."/>
            <person name="Chaumeil P.-A."/>
            <person name="Waite D.W."/>
            <person name="Whitman W.B."/>
            <person name="Parks D.H."/>
            <person name="Hugenholtz P."/>
        </authorList>
    </citation>
    <scope>NUCLEOTIDE SEQUENCE [LARGE SCALE GENOMIC DNA]</scope>
</reference>
<keyword evidence="7" id="KW-0460">Magnesium</keyword>
<keyword evidence="6" id="KW-0378">Hydrolase</keyword>